<organism evidence="1 2">
    <name type="scientific">Flavobacterium piscis</name>
    <dbReference type="NCBI Taxonomy" id="1114874"/>
    <lineage>
        <taxon>Bacteria</taxon>
        <taxon>Pseudomonadati</taxon>
        <taxon>Bacteroidota</taxon>
        <taxon>Flavobacteriia</taxon>
        <taxon>Flavobacteriales</taxon>
        <taxon>Flavobacteriaceae</taxon>
        <taxon>Flavobacterium</taxon>
    </lineage>
</organism>
<evidence type="ECO:0000313" key="2">
    <source>
        <dbReference type="Proteomes" id="UP001269081"/>
    </source>
</evidence>
<dbReference type="Proteomes" id="UP001269081">
    <property type="component" value="Unassembled WGS sequence"/>
</dbReference>
<dbReference type="RefSeq" id="WP_310278309.1">
    <property type="nucleotide sequence ID" value="NZ_JAVDWQ010000002.1"/>
</dbReference>
<sequence length="137" mass="15923">MKNYILAVSAIIFIALSCKSSLPNRVSENLYRIYKIDSINDYYLIYAKRGDSLFKIVSKKELVGKQQEIKVNKSYPLKLHSRRENLPTIGGVKLEPMNYLDVECFGYDKNTTICIERDSINDLHYAENIKGKYFIKQ</sequence>
<evidence type="ECO:0000313" key="1">
    <source>
        <dbReference type="EMBL" id="MDR7208840.1"/>
    </source>
</evidence>
<name>A0ABU1Y588_9FLAO</name>
<proteinExistence type="predicted"/>
<dbReference type="EMBL" id="JAVDWQ010000002">
    <property type="protein sequence ID" value="MDR7208840.1"/>
    <property type="molecule type" value="Genomic_DNA"/>
</dbReference>
<gene>
    <name evidence="1" type="ORF">J2W48_000770</name>
</gene>
<comment type="caution">
    <text evidence="1">The sequence shown here is derived from an EMBL/GenBank/DDBJ whole genome shotgun (WGS) entry which is preliminary data.</text>
</comment>
<keyword evidence="2" id="KW-1185">Reference proteome</keyword>
<dbReference type="PROSITE" id="PS51257">
    <property type="entry name" value="PROKAR_LIPOPROTEIN"/>
    <property type="match status" value="1"/>
</dbReference>
<protein>
    <recommendedName>
        <fullName evidence="3">Lipoprotein</fullName>
    </recommendedName>
</protein>
<reference evidence="1 2" key="1">
    <citation type="submission" date="2023-07" db="EMBL/GenBank/DDBJ databases">
        <title>Sorghum-associated microbial communities from plants grown in Nebraska, USA.</title>
        <authorList>
            <person name="Schachtman D."/>
        </authorList>
    </citation>
    <scope>NUCLEOTIDE SEQUENCE [LARGE SCALE GENOMIC DNA]</scope>
    <source>
        <strain evidence="1 2">4129</strain>
    </source>
</reference>
<accession>A0ABU1Y588</accession>
<evidence type="ECO:0008006" key="3">
    <source>
        <dbReference type="Google" id="ProtNLM"/>
    </source>
</evidence>